<dbReference type="AlphaFoldDB" id="A0A3N1NU88"/>
<dbReference type="PANTHER" id="PTHR21716:SF16">
    <property type="entry name" value="BLL1467 PROTEIN"/>
    <property type="match status" value="1"/>
</dbReference>
<keyword evidence="4 6" id="KW-1133">Transmembrane helix</keyword>
<proteinExistence type="inferred from homology"/>
<accession>A0A3N1NU88</accession>
<dbReference type="InterPro" id="IPR002549">
    <property type="entry name" value="AI-2E-like"/>
</dbReference>
<protein>
    <submittedName>
        <fullName evidence="7">Putative PurR-regulated permease PerM</fullName>
    </submittedName>
</protein>
<dbReference type="Proteomes" id="UP000273643">
    <property type="component" value="Unassembled WGS sequence"/>
</dbReference>
<keyword evidence="3 6" id="KW-0812">Transmembrane</keyword>
<name>A0A3N1NU88_9GAMM</name>
<dbReference type="RefSeq" id="WP_123637060.1">
    <property type="nucleotide sequence ID" value="NZ_JBHYFO010000021.1"/>
</dbReference>
<feature type="transmembrane region" description="Helical" evidence="6">
    <location>
        <begin position="154"/>
        <end position="177"/>
    </location>
</feature>
<feature type="transmembrane region" description="Helical" evidence="6">
    <location>
        <begin position="37"/>
        <end position="55"/>
    </location>
</feature>
<evidence type="ECO:0000256" key="6">
    <source>
        <dbReference type="SAM" id="Phobius"/>
    </source>
</evidence>
<organism evidence="7 8">
    <name type="scientific">Marinimicrobium koreense</name>
    <dbReference type="NCBI Taxonomy" id="306545"/>
    <lineage>
        <taxon>Bacteria</taxon>
        <taxon>Pseudomonadati</taxon>
        <taxon>Pseudomonadota</taxon>
        <taxon>Gammaproteobacteria</taxon>
        <taxon>Cellvibrionales</taxon>
        <taxon>Cellvibrionaceae</taxon>
        <taxon>Marinimicrobium</taxon>
    </lineage>
</organism>
<feature type="transmembrane region" description="Helical" evidence="6">
    <location>
        <begin position="281"/>
        <end position="303"/>
    </location>
</feature>
<dbReference type="Pfam" id="PF01594">
    <property type="entry name" value="AI-2E_transport"/>
    <property type="match status" value="1"/>
</dbReference>
<feature type="transmembrane region" description="Helical" evidence="6">
    <location>
        <begin position="214"/>
        <end position="233"/>
    </location>
</feature>
<evidence type="ECO:0000256" key="1">
    <source>
        <dbReference type="ARBA" id="ARBA00004141"/>
    </source>
</evidence>
<evidence type="ECO:0000313" key="8">
    <source>
        <dbReference type="Proteomes" id="UP000273643"/>
    </source>
</evidence>
<evidence type="ECO:0000256" key="5">
    <source>
        <dbReference type="ARBA" id="ARBA00023136"/>
    </source>
</evidence>
<evidence type="ECO:0000256" key="3">
    <source>
        <dbReference type="ARBA" id="ARBA00022692"/>
    </source>
</evidence>
<dbReference type="EMBL" id="RJUK01000001">
    <property type="protein sequence ID" value="ROQ19755.1"/>
    <property type="molecule type" value="Genomic_DNA"/>
</dbReference>
<feature type="transmembrane region" description="Helical" evidence="6">
    <location>
        <begin position="12"/>
        <end position="31"/>
    </location>
</feature>
<dbReference type="OrthoDB" id="9799225at2"/>
<evidence type="ECO:0000256" key="4">
    <source>
        <dbReference type="ARBA" id="ARBA00022989"/>
    </source>
</evidence>
<sequence>MFKPFSSHFGLPHFQLIALLVLATIALVAALHVASPILIPITMAWLLSALLAPVIRYGQRYGIPPTLSALVLMGLLVYGVVLIFLLLIEPAEQWLQNIPDVVRGFREKLSEFSGPLSNLQAVTEEVRQLYILGDGDKMTPVEVKVERESTLGSFVLANLPTLLAGLTIVVFLTYFLLAAGDRFLRKATQLGANLGSRRRIVRIAYRIRQDISRYLATITVINITLGACVALAMKLLGVENALLWGIMATCFNFAPYVGAVVMAGILTLVGLATFPSIPQALLVPGVYMALSVTEGHMITPMVIGRRLAVTPTAVFISVVAWGWLWGVAGALMAVPLLASFKIVCENVPQLMPISRLLDNSSPKRQRRFLRAR</sequence>
<comment type="caution">
    <text evidence="7">The sequence shown here is derived from an EMBL/GenBank/DDBJ whole genome shotgun (WGS) entry which is preliminary data.</text>
</comment>
<dbReference type="PANTHER" id="PTHR21716">
    <property type="entry name" value="TRANSMEMBRANE PROTEIN"/>
    <property type="match status" value="1"/>
</dbReference>
<keyword evidence="8" id="KW-1185">Reference proteome</keyword>
<feature type="transmembrane region" description="Helical" evidence="6">
    <location>
        <begin position="323"/>
        <end position="344"/>
    </location>
</feature>
<feature type="transmembrane region" description="Helical" evidence="6">
    <location>
        <begin position="253"/>
        <end position="274"/>
    </location>
</feature>
<gene>
    <name evidence="7" type="ORF">EDC38_0343</name>
</gene>
<evidence type="ECO:0000313" key="7">
    <source>
        <dbReference type="EMBL" id="ROQ19755.1"/>
    </source>
</evidence>
<comment type="similarity">
    <text evidence="2">Belongs to the autoinducer-2 exporter (AI-2E) (TC 2.A.86) family.</text>
</comment>
<comment type="subcellular location">
    <subcellularLocation>
        <location evidence="1">Membrane</location>
        <topology evidence="1">Multi-pass membrane protein</topology>
    </subcellularLocation>
</comment>
<feature type="transmembrane region" description="Helical" evidence="6">
    <location>
        <begin position="67"/>
        <end position="88"/>
    </location>
</feature>
<dbReference type="GO" id="GO:0055085">
    <property type="term" value="P:transmembrane transport"/>
    <property type="evidence" value="ECO:0007669"/>
    <property type="project" value="TreeGrafter"/>
</dbReference>
<evidence type="ECO:0000256" key="2">
    <source>
        <dbReference type="ARBA" id="ARBA00009773"/>
    </source>
</evidence>
<reference evidence="7 8" key="1">
    <citation type="submission" date="2018-11" db="EMBL/GenBank/DDBJ databases">
        <title>Genomic Encyclopedia of Type Strains, Phase IV (KMG-IV): sequencing the most valuable type-strain genomes for metagenomic binning, comparative biology and taxonomic classification.</title>
        <authorList>
            <person name="Goeker M."/>
        </authorList>
    </citation>
    <scope>NUCLEOTIDE SEQUENCE [LARGE SCALE GENOMIC DNA]</scope>
    <source>
        <strain evidence="7 8">DSM 16974</strain>
    </source>
</reference>
<keyword evidence="5 6" id="KW-0472">Membrane</keyword>
<dbReference type="GO" id="GO:0016020">
    <property type="term" value="C:membrane"/>
    <property type="evidence" value="ECO:0007669"/>
    <property type="project" value="UniProtKB-SubCell"/>
</dbReference>